<dbReference type="InterPro" id="IPR007920">
    <property type="entry name" value="UPF0223"/>
</dbReference>
<sequence length="90" mass="10518">MSELHMPISMEWSKEEVIDAVNFFQTVERAHHKAVPREDILALYNRFKEIVPSKSEEKQLFRTFDERAEVSCWQAVQAAKKAEPGEKVKL</sequence>
<dbReference type="AlphaFoldDB" id="A0A1I2AHQ6"/>
<dbReference type="SUPFAM" id="SSF158504">
    <property type="entry name" value="BH2638-like"/>
    <property type="match status" value="1"/>
</dbReference>
<dbReference type="STRING" id="930128.SAMN05192532_101825"/>
<evidence type="ECO:0000313" key="1">
    <source>
        <dbReference type="EMBL" id="SFE42503.1"/>
    </source>
</evidence>
<dbReference type="PIRSF" id="PIRSF037260">
    <property type="entry name" value="UPF0223"/>
    <property type="match status" value="1"/>
</dbReference>
<dbReference type="Proteomes" id="UP000199516">
    <property type="component" value="Unassembled WGS sequence"/>
</dbReference>
<dbReference type="Gene3D" id="1.10.220.80">
    <property type="entry name" value="BH2638-like"/>
    <property type="match status" value="1"/>
</dbReference>
<gene>
    <name evidence="1" type="ORF">SAMN05192532_101825</name>
</gene>
<dbReference type="Pfam" id="PF05256">
    <property type="entry name" value="UPF0223"/>
    <property type="match status" value="1"/>
</dbReference>
<dbReference type="EMBL" id="FONT01000001">
    <property type="protein sequence ID" value="SFE42503.1"/>
    <property type="molecule type" value="Genomic_DNA"/>
</dbReference>
<protein>
    <submittedName>
        <fullName evidence="1">Uncharacterized protein YktA, UPF0223 family</fullName>
    </submittedName>
</protein>
<name>A0A1I2AHQ6_9BACI</name>
<organism evidence="1 2">
    <name type="scientific">Alteribacillus iranensis</name>
    <dbReference type="NCBI Taxonomy" id="930128"/>
    <lineage>
        <taxon>Bacteria</taxon>
        <taxon>Bacillati</taxon>
        <taxon>Bacillota</taxon>
        <taxon>Bacilli</taxon>
        <taxon>Bacillales</taxon>
        <taxon>Bacillaceae</taxon>
        <taxon>Alteribacillus</taxon>
    </lineage>
</organism>
<accession>A0A1I2AHQ6</accession>
<keyword evidence="2" id="KW-1185">Reference proteome</keyword>
<dbReference type="RefSeq" id="WP_245757795.1">
    <property type="nucleotide sequence ID" value="NZ_FONT01000001.1"/>
</dbReference>
<dbReference type="InterPro" id="IPR023324">
    <property type="entry name" value="BH2638-like_sf"/>
</dbReference>
<proteinExistence type="predicted"/>
<dbReference type="NCBIfam" id="NF003353">
    <property type="entry name" value="PRK04387.1"/>
    <property type="match status" value="1"/>
</dbReference>
<reference evidence="1 2" key="1">
    <citation type="submission" date="2016-10" db="EMBL/GenBank/DDBJ databases">
        <authorList>
            <person name="de Groot N.N."/>
        </authorList>
    </citation>
    <scope>NUCLEOTIDE SEQUENCE [LARGE SCALE GENOMIC DNA]</scope>
    <source>
        <strain evidence="1 2">DSM 23995</strain>
    </source>
</reference>
<evidence type="ECO:0000313" key="2">
    <source>
        <dbReference type="Proteomes" id="UP000199516"/>
    </source>
</evidence>